<keyword evidence="2" id="KW-1185">Reference proteome</keyword>
<evidence type="ECO:0008006" key="3">
    <source>
        <dbReference type="Google" id="ProtNLM"/>
    </source>
</evidence>
<dbReference type="EMBL" id="BPQQ01000006">
    <property type="protein sequence ID" value="GJD98723.1"/>
    <property type="molecule type" value="Genomic_DNA"/>
</dbReference>
<accession>A0ABQ4S6C5</accession>
<comment type="caution">
    <text evidence="1">The sequence shown here is derived from an EMBL/GenBank/DDBJ whole genome shotgun (WGS) entry which is preliminary data.</text>
</comment>
<reference evidence="1" key="2">
    <citation type="submission" date="2021-08" db="EMBL/GenBank/DDBJ databases">
        <authorList>
            <person name="Tani A."/>
            <person name="Ola A."/>
            <person name="Ogura Y."/>
            <person name="Katsura K."/>
            <person name="Hayashi T."/>
        </authorList>
    </citation>
    <scope>NUCLEOTIDE SEQUENCE</scope>
    <source>
        <strain evidence="1">DSM 17168</strain>
    </source>
</reference>
<dbReference type="Proteomes" id="UP001055153">
    <property type="component" value="Unassembled WGS sequence"/>
</dbReference>
<name>A0ABQ4S6C5_9HYPH</name>
<sequence length="122" mass="12890">MFSARRHRTLAVAGWRTTAARMVALVLVLIIGTPMSDVVDDVAFHRGHDQTELVASLDAPPGGAETGDPGLAGHLHCGCHVLAILDVGVPAPTPRSPRPRYARVNEAMTSLAPDCLARPPRA</sequence>
<gene>
    <name evidence="1" type="ORF">GMJLKIPL_0634</name>
</gene>
<reference evidence="1" key="1">
    <citation type="journal article" date="2021" name="Front. Microbiol.">
        <title>Comprehensive Comparative Genomics and Phenotyping of Methylobacterium Species.</title>
        <authorList>
            <person name="Alessa O."/>
            <person name="Ogura Y."/>
            <person name="Fujitani Y."/>
            <person name="Takami H."/>
            <person name="Hayashi T."/>
            <person name="Sahin N."/>
            <person name="Tani A."/>
        </authorList>
    </citation>
    <scope>NUCLEOTIDE SEQUENCE</scope>
    <source>
        <strain evidence="1">DSM 17168</strain>
    </source>
</reference>
<organism evidence="1 2">
    <name type="scientific">Methylobacterium isbiliense</name>
    <dbReference type="NCBI Taxonomy" id="315478"/>
    <lineage>
        <taxon>Bacteria</taxon>
        <taxon>Pseudomonadati</taxon>
        <taxon>Pseudomonadota</taxon>
        <taxon>Alphaproteobacteria</taxon>
        <taxon>Hyphomicrobiales</taxon>
        <taxon>Methylobacteriaceae</taxon>
        <taxon>Methylobacterium</taxon>
    </lineage>
</organism>
<proteinExistence type="predicted"/>
<protein>
    <recommendedName>
        <fullName evidence="3">DUF2946 domain-containing protein</fullName>
    </recommendedName>
</protein>
<evidence type="ECO:0000313" key="2">
    <source>
        <dbReference type="Proteomes" id="UP001055153"/>
    </source>
</evidence>
<evidence type="ECO:0000313" key="1">
    <source>
        <dbReference type="EMBL" id="GJD98723.1"/>
    </source>
</evidence>